<keyword evidence="1" id="KW-0812">Transmembrane</keyword>
<evidence type="ECO:0000313" key="3">
    <source>
        <dbReference type="Proteomes" id="UP000006729"/>
    </source>
</evidence>
<organism evidence="2 3">
    <name type="scientific">Populus trichocarpa</name>
    <name type="common">Western balsam poplar</name>
    <name type="synonym">Populus balsamifera subsp. trichocarpa</name>
    <dbReference type="NCBI Taxonomy" id="3694"/>
    <lineage>
        <taxon>Eukaryota</taxon>
        <taxon>Viridiplantae</taxon>
        <taxon>Streptophyta</taxon>
        <taxon>Embryophyta</taxon>
        <taxon>Tracheophyta</taxon>
        <taxon>Spermatophyta</taxon>
        <taxon>Magnoliopsida</taxon>
        <taxon>eudicotyledons</taxon>
        <taxon>Gunneridae</taxon>
        <taxon>Pentapetalae</taxon>
        <taxon>rosids</taxon>
        <taxon>fabids</taxon>
        <taxon>Malpighiales</taxon>
        <taxon>Salicaceae</taxon>
        <taxon>Saliceae</taxon>
        <taxon>Populus</taxon>
    </lineage>
</organism>
<accession>A0A3N7EAT8</accession>
<evidence type="ECO:0000313" key="2">
    <source>
        <dbReference type="EMBL" id="RQO84639.1"/>
    </source>
</evidence>
<dbReference type="AlphaFoldDB" id="A0A3N7EAT8"/>
<dbReference type="Proteomes" id="UP000006729">
    <property type="component" value="Chromosome 1"/>
</dbReference>
<keyword evidence="3" id="KW-1185">Reference proteome</keyword>
<evidence type="ECO:0000256" key="1">
    <source>
        <dbReference type="SAM" id="Phobius"/>
    </source>
</evidence>
<dbReference type="EMBL" id="CM009290">
    <property type="protein sequence ID" value="RQO84639.1"/>
    <property type="molecule type" value="Genomic_DNA"/>
</dbReference>
<keyword evidence="1" id="KW-1133">Transmembrane helix</keyword>
<dbReference type="InParanoid" id="A0A3N7EAT8"/>
<keyword evidence="1" id="KW-0472">Membrane</keyword>
<feature type="transmembrane region" description="Helical" evidence="1">
    <location>
        <begin position="31"/>
        <end position="48"/>
    </location>
</feature>
<proteinExistence type="predicted"/>
<protein>
    <submittedName>
        <fullName evidence="2">Uncharacterized protein</fullName>
    </submittedName>
</protein>
<sequence length="49" mass="5293">MSLAAGAIGLAIALSYRIDLLMGKALLCLDMGHFLFLVACLLVWFDALH</sequence>
<gene>
    <name evidence="2" type="ORF">POPTR_001G092850</name>
</gene>
<name>A0A3N7EAT8_POPTR</name>
<reference evidence="2 3" key="1">
    <citation type="journal article" date="2006" name="Science">
        <title>The genome of black cottonwood, Populus trichocarpa (Torr. &amp; Gray).</title>
        <authorList>
            <person name="Tuskan G.A."/>
            <person name="Difazio S."/>
            <person name="Jansson S."/>
            <person name="Bohlmann J."/>
            <person name="Grigoriev I."/>
            <person name="Hellsten U."/>
            <person name="Putnam N."/>
            <person name="Ralph S."/>
            <person name="Rombauts S."/>
            <person name="Salamov A."/>
            <person name="Schein J."/>
            <person name="Sterck L."/>
            <person name="Aerts A."/>
            <person name="Bhalerao R.R."/>
            <person name="Bhalerao R.P."/>
            <person name="Blaudez D."/>
            <person name="Boerjan W."/>
            <person name="Brun A."/>
            <person name="Brunner A."/>
            <person name="Busov V."/>
            <person name="Campbell M."/>
            <person name="Carlson J."/>
            <person name="Chalot M."/>
            <person name="Chapman J."/>
            <person name="Chen G.L."/>
            <person name="Cooper D."/>
            <person name="Coutinho P.M."/>
            <person name="Couturier J."/>
            <person name="Covert S."/>
            <person name="Cronk Q."/>
            <person name="Cunningham R."/>
            <person name="Davis J."/>
            <person name="Degroeve S."/>
            <person name="Dejardin A."/>
            <person name="Depamphilis C."/>
            <person name="Detter J."/>
            <person name="Dirks B."/>
            <person name="Dubchak I."/>
            <person name="Duplessis S."/>
            <person name="Ehlting J."/>
            <person name="Ellis B."/>
            <person name="Gendler K."/>
            <person name="Goodstein D."/>
            <person name="Gribskov M."/>
            <person name="Grimwood J."/>
            <person name="Groover A."/>
            <person name="Gunter L."/>
            <person name="Hamberger B."/>
            <person name="Heinze B."/>
            <person name="Helariutta Y."/>
            <person name="Henrissat B."/>
            <person name="Holligan D."/>
            <person name="Holt R."/>
            <person name="Huang W."/>
            <person name="Islam-Faridi N."/>
            <person name="Jones S."/>
            <person name="Jones-Rhoades M."/>
            <person name="Jorgensen R."/>
            <person name="Joshi C."/>
            <person name="Kangasjarvi J."/>
            <person name="Karlsson J."/>
            <person name="Kelleher C."/>
            <person name="Kirkpatrick R."/>
            <person name="Kirst M."/>
            <person name="Kohler A."/>
            <person name="Kalluri U."/>
            <person name="Larimer F."/>
            <person name="Leebens-Mack J."/>
            <person name="Leple J.C."/>
            <person name="Locascio P."/>
            <person name="Lou Y."/>
            <person name="Lucas S."/>
            <person name="Martin F."/>
            <person name="Montanini B."/>
            <person name="Napoli C."/>
            <person name="Nelson D.R."/>
            <person name="Nelson C."/>
            <person name="Nieminen K."/>
            <person name="Nilsson O."/>
            <person name="Pereda V."/>
            <person name="Peter G."/>
            <person name="Philippe R."/>
            <person name="Pilate G."/>
            <person name="Poliakov A."/>
            <person name="Razumovskaya J."/>
            <person name="Richardson P."/>
            <person name="Rinaldi C."/>
            <person name="Ritland K."/>
            <person name="Rouze P."/>
            <person name="Ryaboy D."/>
            <person name="Schmutz J."/>
            <person name="Schrader J."/>
            <person name="Segerman B."/>
            <person name="Shin H."/>
            <person name="Siddiqui A."/>
            <person name="Sterky F."/>
            <person name="Terry A."/>
            <person name="Tsai C.J."/>
            <person name="Uberbacher E."/>
            <person name="Unneberg P."/>
            <person name="Vahala J."/>
            <person name="Wall K."/>
            <person name="Wessler S."/>
            <person name="Yang G."/>
            <person name="Yin T."/>
            <person name="Douglas C."/>
            <person name="Marra M."/>
            <person name="Sandberg G."/>
            <person name="Van de Peer Y."/>
            <person name="Rokhsar D."/>
        </authorList>
    </citation>
    <scope>NUCLEOTIDE SEQUENCE [LARGE SCALE GENOMIC DNA]</scope>
    <source>
        <strain evidence="3">cv. Nisqually</strain>
    </source>
</reference>